<name>A0A1Z5JV63_FISSO</name>
<keyword evidence="1" id="KW-0732">Signal</keyword>
<evidence type="ECO:0000313" key="3">
    <source>
        <dbReference type="Proteomes" id="UP000198406"/>
    </source>
</evidence>
<evidence type="ECO:0008006" key="4">
    <source>
        <dbReference type="Google" id="ProtNLM"/>
    </source>
</evidence>
<feature type="chain" id="PRO_5012961477" description="EGF-like domain-containing protein" evidence="1">
    <location>
        <begin position="19"/>
        <end position="319"/>
    </location>
</feature>
<dbReference type="OrthoDB" id="17079at2759"/>
<dbReference type="InParanoid" id="A0A1Z5JV63"/>
<feature type="signal peptide" evidence="1">
    <location>
        <begin position="1"/>
        <end position="18"/>
    </location>
</feature>
<dbReference type="EMBL" id="BDSP01000123">
    <property type="protein sequence ID" value="GAX17809.1"/>
    <property type="molecule type" value="Genomic_DNA"/>
</dbReference>
<evidence type="ECO:0000313" key="2">
    <source>
        <dbReference type="EMBL" id="GAX17809.1"/>
    </source>
</evidence>
<gene>
    <name evidence="2" type="ORF">FisN_18Hu009</name>
</gene>
<reference evidence="2 3" key="1">
    <citation type="journal article" date="2015" name="Plant Cell">
        <title>Oil accumulation by the oleaginous diatom Fistulifera solaris as revealed by the genome and transcriptome.</title>
        <authorList>
            <person name="Tanaka T."/>
            <person name="Maeda Y."/>
            <person name="Veluchamy A."/>
            <person name="Tanaka M."/>
            <person name="Abida H."/>
            <person name="Marechal E."/>
            <person name="Bowler C."/>
            <person name="Muto M."/>
            <person name="Sunaga Y."/>
            <person name="Tanaka M."/>
            <person name="Yoshino T."/>
            <person name="Taniguchi T."/>
            <person name="Fukuda Y."/>
            <person name="Nemoto M."/>
            <person name="Matsumoto M."/>
            <person name="Wong P.S."/>
            <person name="Aburatani S."/>
            <person name="Fujibuchi W."/>
        </authorList>
    </citation>
    <scope>NUCLEOTIDE SEQUENCE [LARGE SCALE GENOMIC DNA]</scope>
    <source>
        <strain evidence="2 3">JPCC DA0580</strain>
    </source>
</reference>
<organism evidence="2 3">
    <name type="scientific">Fistulifera solaris</name>
    <name type="common">Oleaginous diatom</name>
    <dbReference type="NCBI Taxonomy" id="1519565"/>
    <lineage>
        <taxon>Eukaryota</taxon>
        <taxon>Sar</taxon>
        <taxon>Stramenopiles</taxon>
        <taxon>Ochrophyta</taxon>
        <taxon>Bacillariophyta</taxon>
        <taxon>Bacillariophyceae</taxon>
        <taxon>Bacillariophycidae</taxon>
        <taxon>Naviculales</taxon>
        <taxon>Naviculaceae</taxon>
        <taxon>Fistulifera</taxon>
    </lineage>
</organism>
<dbReference type="InterPro" id="IPR001673">
    <property type="entry name" value="S_mold_repeat"/>
</dbReference>
<dbReference type="Proteomes" id="UP000198406">
    <property type="component" value="Unassembled WGS sequence"/>
</dbReference>
<dbReference type="AlphaFoldDB" id="A0A1Z5JV63"/>
<evidence type="ECO:0000256" key="1">
    <source>
        <dbReference type="SAM" id="SignalP"/>
    </source>
</evidence>
<protein>
    <recommendedName>
        <fullName evidence="4">EGF-like domain-containing protein</fullName>
    </recommendedName>
</protein>
<proteinExistence type="predicted"/>
<comment type="caution">
    <text evidence="2">The sequence shown here is derived from an EMBL/GenBank/DDBJ whole genome shotgun (WGS) entry which is preliminary data.</text>
</comment>
<sequence>MRLSLAVTFLLLAAPIGAQNCLDLGPEVIDQGCTEEYPICVYRNGGQVVGGNTGHHCALCINSQQPNRFEQVFPDEGCDFDVPVCVGTRPLASNVEGTACALCVNSFPSTVDPNNVDDGCPPQRPVCVKDDGKNPAVRKPGTNCVAKCVDTSSQSKDKGCPVLYPSCVLEDGTDPGEGNAGEKCAICSPASCDDNDPCTDDYCEPEVGCFHIASSFCECGADAVDWECGGPLFPSCSSTRFCICDVDSEGAPFCWPVVNCENLTECSTNADCPENTRCATTCCSGPGNCFEECDDEESVGAFRVSAQEVLSGNTSAGFF</sequence>
<keyword evidence="3" id="KW-1185">Reference proteome</keyword>
<accession>A0A1Z5JV63</accession>
<dbReference type="Pfam" id="PF00526">
    <property type="entry name" value="Dicty_CTDC"/>
    <property type="match status" value="1"/>
</dbReference>